<feature type="region of interest" description="Disordered" evidence="2">
    <location>
        <begin position="169"/>
        <end position="220"/>
    </location>
</feature>
<proteinExistence type="predicted"/>
<reference evidence="3" key="1">
    <citation type="submission" date="2020-04" db="EMBL/GenBank/DDBJ databases">
        <authorList>
            <person name="Alioto T."/>
            <person name="Alioto T."/>
            <person name="Gomez Garrido J."/>
        </authorList>
    </citation>
    <scope>NUCLEOTIDE SEQUENCE</scope>
    <source>
        <strain evidence="3">A484AB</strain>
    </source>
</reference>
<evidence type="ECO:0000256" key="2">
    <source>
        <dbReference type="SAM" id="MobiDB-lite"/>
    </source>
</evidence>
<evidence type="ECO:0000256" key="1">
    <source>
        <dbReference type="SAM" id="Coils"/>
    </source>
</evidence>
<name>A0A6S7FWI7_PARCT</name>
<protein>
    <submittedName>
        <fullName evidence="3">Uncharacterized protein</fullName>
    </submittedName>
</protein>
<feature type="compositionally biased region" description="Polar residues" evidence="2">
    <location>
        <begin position="207"/>
        <end position="220"/>
    </location>
</feature>
<dbReference type="EMBL" id="CACRXK020000435">
    <property type="protein sequence ID" value="CAB3981853.1"/>
    <property type="molecule type" value="Genomic_DNA"/>
</dbReference>
<feature type="compositionally biased region" description="Basic and acidic residues" evidence="2">
    <location>
        <begin position="173"/>
        <end position="200"/>
    </location>
</feature>
<sequence length="326" mass="37621">MALTHFNASTTQYQFDEFKNSKARSVPFEKIDYSIYRPSSNCVAFTTTEERITTWIKVFYQRYHVQQNNHGEQGPLKSTWEEQQAQNDPNKCEKITLTLHLEGKKPQESIVTIIIYCSTGRIQIQGRFLRKWGDNEFDTIKQIIDNSTDDVSTIASKNITQFINAISQSPTEKQYDTRNESKETKPETETKPATETEPTTHTKVTKQSSSIPVTSPAREQSMNTIKNNVANLESNFVIFKQDMLISLVDLKEEIKAKDEKIELLEKRIINLEVINELLQKDNTDLNNISKKQKQIDKKVNAVQTQVNNMEKSHLLQNRALNVLYLN</sequence>
<feature type="coiled-coil region" evidence="1">
    <location>
        <begin position="247"/>
        <end position="281"/>
    </location>
</feature>
<dbReference type="OrthoDB" id="10246306at2759"/>
<dbReference type="Proteomes" id="UP001152795">
    <property type="component" value="Unassembled WGS sequence"/>
</dbReference>
<keyword evidence="1" id="KW-0175">Coiled coil</keyword>
<accession>A0A6S7FWI7</accession>
<evidence type="ECO:0000313" key="3">
    <source>
        <dbReference type="EMBL" id="CAB3981853.1"/>
    </source>
</evidence>
<organism evidence="3 4">
    <name type="scientific">Paramuricea clavata</name>
    <name type="common">Red gorgonian</name>
    <name type="synonym">Violescent sea-whip</name>
    <dbReference type="NCBI Taxonomy" id="317549"/>
    <lineage>
        <taxon>Eukaryota</taxon>
        <taxon>Metazoa</taxon>
        <taxon>Cnidaria</taxon>
        <taxon>Anthozoa</taxon>
        <taxon>Octocorallia</taxon>
        <taxon>Malacalcyonacea</taxon>
        <taxon>Plexauridae</taxon>
        <taxon>Paramuricea</taxon>
    </lineage>
</organism>
<keyword evidence="4" id="KW-1185">Reference proteome</keyword>
<gene>
    <name evidence="3" type="ORF">PACLA_8A005798</name>
</gene>
<comment type="caution">
    <text evidence="3">The sequence shown here is derived from an EMBL/GenBank/DDBJ whole genome shotgun (WGS) entry which is preliminary data.</text>
</comment>
<dbReference type="AlphaFoldDB" id="A0A6S7FWI7"/>
<evidence type="ECO:0000313" key="4">
    <source>
        <dbReference type="Proteomes" id="UP001152795"/>
    </source>
</evidence>